<evidence type="ECO:0000256" key="1">
    <source>
        <dbReference type="ARBA" id="ARBA00004196"/>
    </source>
</evidence>
<comment type="similarity">
    <text evidence="2">Belongs to the membrane fusion protein (MFP) (TC 8.A.1) family.</text>
</comment>
<evidence type="ECO:0000313" key="7">
    <source>
        <dbReference type="Proteomes" id="UP000189796"/>
    </source>
</evidence>
<feature type="domain" description="Multidrug resistance protein MdtA-like beta-barrel" evidence="4">
    <location>
        <begin position="2"/>
        <end position="27"/>
    </location>
</feature>
<dbReference type="Gene3D" id="2.40.420.20">
    <property type="match status" value="1"/>
</dbReference>
<comment type="subcellular location">
    <subcellularLocation>
        <location evidence="1">Cell envelope</location>
    </subcellularLocation>
</comment>
<protein>
    <submittedName>
        <fullName evidence="6">RND family efflux transporter, MFP subunit</fullName>
    </submittedName>
</protein>
<evidence type="ECO:0000259" key="5">
    <source>
        <dbReference type="Pfam" id="PF25967"/>
    </source>
</evidence>
<dbReference type="AlphaFoldDB" id="A0A1M5VF26"/>
<dbReference type="InterPro" id="IPR058626">
    <property type="entry name" value="MdtA-like_b-barrel"/>
</dbReference>
<dbReference type="EMBL" id="LT670817">
    <property type="protein sequence ID" value="SHH73775.1"/>
    <property type="molecule type" value="Genomic_DNA"/>
</dbReference>
<dbReference type="Pfam" id="PF25967">
    <property type="entry name" value="RND-MFP_C"/>
    <property type="match status" value="1"/>
</dbReference>
<dbReference type="GO" id="GO:0030313">
    <property type="term" value="C:cell envelope"/>
    <property type="evidence" value="ECO:0007669"/>
    <property type="project" value="UniProtKB-SubCell"/>
</dbReference>
<dbReference type="InterPro" id="IPR058627">
    <property type="entry name" value="MdtA-like_C"/>
</dbReference>
<feature type="compositionally biased region" description="Low complexity" evidence="3">
    <location>
        <begin position="102"/>
        <end position="132"/>
    </location>
</feature>
<evidence type="ECO:0000313" key="6">
    <source>
        <dbReference type="EMBL" id="SHH73775.1"/>
    </source>
</evidence>
<organism evidence="6 7">
    <name type="scientific">Bradyrhizobium erythrophlei</name>
    <dbReference type="NCBI Taxonomy" id="1437360"/>
    <lineage>
        <taxon>Bacteria</taxon>
        <taxon>Pseudomonadati</taxon>
        <taxon>Pseudomonadota</taxon>
        <taxon>Alphaproteobacteria</taxon>
        <taxon>Hyphomicrobiales</taxon>
        <taxon>Nitrobacteraceae</taxon>
        <taxon>Bradyrhizobium</taxon>
    </lineage>
</organism>
<name>A0A1M5VF26_9BRAD</name>
<accession>A0A1M5VF26</accession>
<evidence type="ECO:0000256" key="2">
    <source>
        <dbReference type="ARBA" id="ARBA00009477"/>
    </source>
</evidence>
<dbReference type="Proteomes" id="UP000189796">
    <property type="component" value="Chromosome I"/>
</dbReference>
<evidence type="ECO:0000256" key="3">
    <source>
        <dbReference type="SAM" id="MobiDB-lite"/>
    </source>
</evidence>
<dbReference type="FunFam" id="2.40.420.20:FF:000001">
    <property type="entry name" value="Efflux RND transporter periplasmic adaptor subunit"/>
    <property type="match status" value="1"/>
</dbReference>
<dbReference type="PANTHER" id="PTHR30469:SF12">
    <property type="entry name" value="MULTIDRUG RESISTANCE PROTEIN MDTA"/>
    <property type="match status" value="1"/>
</dbReference>
<dbReference type="GO" id="GO:1990281">
    <property type="term" value="C:efflux pump complex"/>
    <property type="evidence" value="ECO:0007669"/>
    <property type="project" value="TreeGrafter"/>
</dbReference>
<reference evidence="6 7" key="1">
    <citation type="submission" date="2016-11" db="EMBL/GenBank/DDBJ databases">
        <authorList>
            <person name="Jaros S."/>
            <person name="Januszkiewicz K."/>
            <person name="Wedrychowicz H."/>
        </authorList>
    </citation>
    <scope>NUCLEOTIDE SEQUENCE [LARGE SCALE GENOMIC DNA]</scope>
    <source>
        <strain evidence="6 7">GAS138</strain>
    </source>
</reference>
<dbReference type="GO" id="GO:0015562">
    <property type="term" value="F:efflux transmembrane transporter activity"/>
    <property type="evidence" value="ECO:0007669"/>
    <property type="project" value="TreeGrafter"/>
</dbReference>
<gene>
    <name evidence="6" type="ORF">SAMN05443248_5931</name>
</gene>
<evidence type="ECO:0000259" key="4">
    <source>
        <dbReference type="Pfam" id="PF25944"/>
    </source>
</evidence>
<sequence>MKVRAQFDNADNALFPNQFVNAQLLVKTLHNVVTVPTAAIQRGAPGSYVYVIKADNRVSVRPVNIGPTDGPMAAVNSGVSVGERVVVDGTDRLRDGARVIMPAAPSRAPAADAPSNSQNPQPQNPTPNAQPQKPGHSQHQHK</sequence>
<dbReference type="PANTHER" id="PTHR30469">
    <property type="entry name" value="MULTIDRUG RESISTANCE PROTEIN MDTA"/>
    <property type="match status" value="1"/>
</dbReference>
<feature type="region of interest" description="Disordered" evidence="3">
    <location>
        <begin position="101"/>
        <end position="142"/>
    </location>
</feature>
<dbReference type="Pfam" id="PF25944">
    <property type="entry name" value="Beta-barrel_RND"/>
    <property type="match status" value="1"/>
</dbReference>
<proteinExistence type="inferred from homology"/>
<feature type="domain" description="Multidrug resistance protein MdtA-like C-terminal permuted SH3" evidence="5">
    <location>
        <begin position="31"/>
        <end position="92"/>
    </location>
</feature>